<dbReference type="InterPro" id="IPR041715">
    <property type="entry name" value="HisRS-like_core"/>
</dbReference>
<keyword evidence="2 7" id="KW-0963">Cytoplasm</keyword>
<dbReference type="EC" id="6.1.1.21" evidence="7"/>
<feature type="domain" description="Aminoacyl-transfer RNA synthetases class-II family profile" evidence="9">
    <location>
        <begin position="22"/>
        <end position="331"/>
    </location>
</feature>
<dbReference type="CDD" id="cd00773">
    <property type="entry name" value="HisRS-like_core"/>
    <property type="match status" value="1"/>
</dbReference>
<comment type="caution">
    <text evidence="10">The sequence shown here is derived from an EMBL/GenBank/DDBJ whole genome shotgun (WGS) entry which is preliminary data.</text>
</comment>
<dbReference type="EMBL" id="PXYW01000013">
    <property type="protein sequence ID" value="PSR34045.1"/>
    <property type="molecule type" value="Genomic_DNA"/>
</dbReference>
<feature type="binding site" evidence="8">
    <location>
        <position position="127"/>
    </location>
    <ligand>
        <name>L-histidine</name>
        <dbReference type="ChEBI" id="CHEBI:57595"/>
    </ligand>
</feature>
<dbReference type="SUPFAM" id="SSF55681">
    <property type="entry name" value="Class II aaRS and biotin synthetases"/>
    <property type="match status" value="1"/>
</dbReference>
<dbReference type="HAMAP" id="MF_00127">
    <property type="entry name" value="His_tRNA_synth"/>
    <property type="match status" value="1"/>
</dbReference>
<dbReference type="GO" id="GO:0005737">
    <property type="term" value="C:cytoplasm"/>
    <property type="evidence" value="ECO:0007669"/>
    <property type="project" value="UniProtKB-SubCell"/>
</dbReference>
<gene>
    <name evidence="7" type="primary">hisS</name>
    <name evidence="10" type="ORF">C7B46_07220</name>
</gene>
<feature type="binding site" evidence="8">
    <location>
        <position position="256"/>
    </location>
    <ligand>
        <name>L-histidine</name>
        <dbReference type="ChEBI" id="CHEBI:57595"/>
    </ligand>
</feature>
<comment type="subcellular location">
    <subcellularLocation>
        <location evidence="7">Cytoplasm</location>
    </subcellularLocation>
</comment>
<evidence type="ECO:0000256" key="6">
    <source>
        <dbReference type="ARBA" id="ARBA00047639"/>
    </source>
</evidence>
<dbReference type="GO" id="GO:0005524">
    <property type="term" value="F:ATP binding"/>
    <property type="evidence" value="ECO:0007669"/>
    <property type="project" value="UniProtKB-UniRule"/>
</dbReference>
<evidence type="ECO:0000256" key="3">
    <source>
        <dbReference type="ARBA" id="ARBA00022741"/>
    </source>
</evidence>
<dbReference type="Proteomes" id="UP000242972">
    <property type="component" value="Unassembled WGS sequence"/>
</dbReference>
<dbReference type="InterPro" id="IPR045864">
    <property type="entry name" value="aa-tRNA-synth_II/BPL/LPL"/>
</dbReference>
<proteinExistence type="inferred from homology"/>
<evidence type="ECO:0000256" key="1">
    <source>
        <dbReference type="ARBA" id="ARBA00008226"/>
    </source>
</evidence>
<keyword evidence="7" id="KW-0648">Protein biosynthesis</keyword>
<evidence type="ECO:0000313" key="10">
    <source>
        <dbReference type="EMBL" id="PSR34045.1"/>
    </source>
</evidence>
<dbReference type="InterPro" id="IPR004154">
    <property type="entry name" value="Anticodon-bd"/>
</dbReference>
<dbReference type="InterPro" id="IPR004516">
    <property type="entry name" value="HisRS/HisZ"/>
</dbReference>
<dbReference type="GO" id="GO:0016740">
    <property type="term" value="F:transferase activity"/>
    <property type="evidence" value="ECO:0007669"/>
    <property type="project" value="UniProtKB-ARBA"/>
</dbReference>
<dbReference type="PANTHER" id="PTHR43707:SF1">
    <property type="entry name" value="HISTIDINE--TRNA LIGASE, MITOCHONDRIAL-RELATED"/>
    <property type="match status" value="1"/>
</dbReference>
<keyword evidence="5 7" id="KW-0030">Aminoacyl-tRNA synthetase</keyword>
<keyword evidence="4 7" id="KW-0067">ATP-binding</keyword>
<dbReference type="NCBIfam" id="TIGR00442">
    <property type="entry name" value="hisS"/>
    <property type="match status" value="1"/>
</dbReference>
<comment type="subunit">
    <text evidence="7">Homodimer.</text>
</comment>
<dbReference type="GO" id="GO:0004821">
    <property type="term" value="F:histidine-tRNA ligase activity"/>
    <property type="evidence" value="ECO:0007669"/>
    <property type="project" value="UniProtKB-UniRule"/>
</dbReference>
<dbReference type="GO" id="GO:0006427">
    <property type="term" value="P:histidyl-tRNA aminoacylation"/>
    <property type="evidence" value="ECO:0007669"/>
    <property type="project" value="UniProtKB-UniRule"/>
</dbReference>
<dbReference type="PROSITE" id="PS50862">
    <property type="entry name" value="AA_TRNA_LIGASE_II"/>
    <property type="match status" value="1"/>
</dbReference>
<dbReference type="InterPro" id="IPR006195">
    <property type="entry name" value="aa-tRNA-synth_II"/>
</dbReference>
<dbReference type="PIRSF" id="PIRSF001549">
    <property type="entry name" value="His-tRNA_synth"/>
    <property type="match status" value="1"/>
</dbReference>
<organism evidence="10 11">
    <name type="scientific">Sulfobacillus benefaciens</name>
    <dbReference type="NCBI Taxonomy" id="453960"/>
    <lineage>
        <taxon>Bacteria</taxon>
        <taxon>Bacillati</taxon>
        <taxon>Bacillota</taxon>
        <taxon>Clostridia</taxon>
        <taxon>Eubacteriales</taxon>
        <taxon>Clostridiales Family XVII. Incertae Sedis</taxon>
        <taxon>Sulfobacillus</taxon>
    </lineage>
</organism>
<comment type="catalytic activity">
    <reaction evidence="6 7">
        <text>tRNA(His) + L-histidine + ATP = L-histidyl-tRNA(His) + AMP + diphosphate + H(+)</text>
        <dbReference type="Rhea" id="RHEA:17313"/>
        <dbReference type="Rhea" id="RHEA-COMP:9665"/>
        <dbReference type="Rhea" id="RHEA-COMP:9689"/>
        <dbReference type="ChEBI" id="CHEBI:15378"/>
        <dbReference type="ChEBI" id="CHEBI:30616"/>
        <dbReference type="ChEBI" id="CHEBI:33019"/>
        <dbReference type="ChEBI" id="CHEBI:57595"/>
        <dbReference type="ChEBI" id="CHEBI:78442"/>
        <dbReference type="ChEBI" id="CHEBI:78527"/>
        <dbReference type="ChEBI" id="CHEBI:456215"/>
        <dbReference type="EC" id="6.1.1.21"/>
    </reaction>
</comment>
<evidence type="ECO:0000256" key="4">
    <source>
        <dbReference type="ARBA" id="ARBA00022840"/>
    </source>
</evidence>
<feature type="binding site" evidence="8">
    <location>
        <position position="131"/>
    </location>
    <ligand>
        <name>L-histidine</name>
        <dbReference type="ChEBI" id="CHEBI:57595"/>
    </ligand>
</feature>
<evidence type="ECO:0000256" key="8">
    <source>
        <dbReference type="PIRSR" id="PIRSR001549-1"/>
    </source>
</evidence>
<evidence type="ECO:0000256" key="7">
    <source>
        <dbReference type="HAMAP-Rule" id="MF_00127"/>
    </source>
</evidence>
<dbReference type="Pfam" id="PF13393">
    <property type="entry name" value="tRNA-synt_His"/>
    <property type="match status" value="1"/>
</dbReference>
<dbReference type="InterPro" id="IPR036621">
    <property type="entry name" value="Anticodon-bd_dom_sf"/>
</dbReference>
<evidence type="ECO:0000259" key="9">
    <source>
        <dbReference type="PROSITE" id="PS50862"/>
    </source>
</evidence>
<feature type="binding site" evidence="8">
    <location>
        <begin position="260"/>
        <end position="261"/>
    </location>
    <ligand>
        <name>L-histidine</name>
        <dbReference type="ChEBI" id="CHEBI:57595"/>
    </ligand>
</feature>
<evidence type="ECO:0000313" key="11">
    <source>
        <dbReference type="Proteomes" id="UP000242972"/>
    </source>
</evidence>
<dbReference type="GO" id="GO:0140096">
    <property type="term" value="F:catalytic activity, acting on a protein"/>
    <property type="evidence" value="ECO:0007669"/>
    <property type="project" value="UniProtKB-ARBA"/>
</dbReference>
<feature type="binding site" evidence="8">
    <location>
        <position position="113"/>
    </location>
    <ligand>
        <name>L-histidine</name>
        <dbReference type="ChEBI" id="CHEBI:57595"/>
    </ligand>
</feature>
<keyword evidence="3 7" id="KW-0547">Nucleotide-binding</keyword>
<dbReference type="SUPFAM" id="SSF52954">
    <property type="entry name" value="Class II aaRS ABD-related"/>
    <property type="match status" value="1"/>
</dbReference>
<name>A0A2T2XHP9_9FIRM</name>
<dbReference type="Gene3D" id="3.40.50.800">
    <property type="entry name" value="Anticodon-binding domain"/>
    <property type="match status" value="1"/>
</dbReference>
<sequence>MNPDLQRPKGTQDILPPESWRYDKMRRIALDIAQQYGFNLIETPIFEQTAVFLRVGEATDIVQHERYSFIDAGGVDLTLRPEGTAAVARAYIQNGLYNWPKPLKLVYWGPMFRRERPQAERYRQHTQFGAELYGSEQPTADAEIILLACRVVERVGLENPEVRINSIGCAVCRPRYRQALVEYYADRREELCQDCQNRMEKNPLRLLDCKIDVAIRQTAPDLAEYWCDDCRTHIESVMEQVQGAGRTIRRDPYLVRGLDYYTRTVFEVGHPSLGSATALFGGGRYDGLSGQFDGPSAPAVGFGMGIERMLSAVGNRLQPDPVSLVYIAHLPGFENQAQVLGEQLRNFGLATECDLLNRSLKAQLREAGKTARFTVIIGGQEWEQKMVQIKDFTAGSQQSIALQDLAGYLLNQVRSLGQHSDGGANL</sequence>
<comment type="similarity">
    <text evidence="1 7">Belongs to the class-II aminoacyl-tRNA synthetase family.</text>
</comment>
<accession>A0A2T2XHP9</accession>
<dbReference type="Pfam" id="PF03129">
    <property type="entry name" value="HGTP_anticodon"/>
    <property type="match status" value="1"/>
</dbReference>
<evidence type="ECO:0000256" key="5">
    <source>
        <dbReference type="ARBA" id="ARBA00023146"/>
    </source>
</evidence>
<evidence type="ECO:0000256" key="2">
    <source>
        <dbReference type="ARBA" id="ARBA00022490"/>
    </source>
</evidence>
<dbReference type="PANTHER" id="PTHR43707">
    <property type="entry name" value="HISTIDYL-TRNA SYNTHETASE"/>
    <property type="match status" value="1"/>
</dbReference>
<protein>
    <recommendedName>
        <fullName evidence="7">Histidine--tRNA ligase</fullName>
        <ecNumber evidence="7">6.1.1.21</ecNumber>
    </recommendedName>
    <alternativeName>
        <fullName evidence="7">Histidyl-tRNA synthetase</fullName>
        <shortName evidence="7">HisRS</shortName>
    </alternativeName>
</protein>
<dbReference type="Gene3D" id="3.30.930.10">
    <property type="entry name" value="Bira Bifunctional Protein, Domain 2"/>
    <property type="match status" value="1"/>
</dbReference>
<reference evidence="10 11" key="1">
    <citation type="journal article" date="2014" name="BMC Genomics">
        <title>Comparison of environmental and isolate Sulfobacillus genomes reveals diverse carbon, sulfur, nitrogen, and hydrogen metabolisms.</title>
        <authorList>
            <person name="Justice N.B."/>
            <person name="Norman A."/>
            <person name="Brown C.T."/>
            <person name="Singh A."/>
            <person name="Thomas B.C."/>
            <person name="Banfield J.F."/>
        </authorList>
    </citation>
    <scope>NUCLEOTIDE SEQUENCE [LARGE SCALE GENOMIC DNA]</scope>
    <source>
        <strain evidence="10">AMDSBA4</strain>
    </source>
</reference>
<keyword evidence="7 10" id="KW-0436">Ligase</keyword>
<dbReference type="AlphaFoldDB" id="A0A2T2XHP9"/>
<feature type="binding site" evidence="8">
    <location>
        <begin position="82"/>
        <end position="84"/>
    </location>
    <ligand>
        <name>L-histidine</name>
        <dbReference type="ChEBI" id="CHEBI:57595"/>
    </ligand>
</feature>
<dbReference type="InterPro" id="IPR015807">
    <property type="entry name" value="His-tRNA-ligase"/>
</dbReference>